<organism evidence="13 14">
    <name type="scientific">Aspergillus keveii</name>
    <dbReference type="NCBI Taxonomy" id="714993"/>
    <lineage>
        <taxon>Eukaryota</taxon>
        <taxon>Fungi</taxon>
        <taxon>Dikarya</taxon>
        <taxon>Ascomycota</taxon>
        <taxon>Pezizomycotina</taxon>
        <taxon>Eurotiomycetes</taxon>
        <taxon>Eurotiomycetidae</taxon>
        <taxon>Eurotiales</taxon>
        <taxon>Aspergillaceae</taxon>
        <taxon>Aspergillus</taxon>
        <taxon>Aspergillus subgen. Nidulantes</taxon>
    </lineage>
</organism>
<name>A0ABR4FN87_9EURO</name>
<dbReference type="InterPro" id="IPR026891">
    <property type="entry name" value="Fn3-like"/>
</dbReference>
<feature type="domain" description="PA14" evidence="12">
    <location>
        <begin position="350"/>
        <end position="507"/>
    </location>
</feature>
<dbReference type="Pfam" id="PF01915">
    <property type="entry name" value="Glyco_hydro_3_C"/>
    <property type="match status" value="1"/>
</dbReference>
<dbReference type="Gene3D" id="2.60.40.10">
    <property type="entry name" value="Immunoglobulins"/>
    <property type="match status" value="1"/>
</dbReference>
<comment type="caution">
    <text evidence="13">The sequence shown here is derived from an EMBL/GenBank/DDBJ whole genome shotgun (WGS) entry which is preliminary data.</text>
</comment>
<dbReference type="InterPro" id="IPR050288">
    <property type="entry name" value="Cellulose_deg_GH3"/>
</dbReference>
<dbReference type="InterPro" id="IPR037524">
    <property type="entry name" value="PA14/GLEYA"/>
</dbReference>
<dbReference type="PROSITE" id="PS00775">
    <property type="entry name" value="GLYCOSYL_HYDROL_F3"/>
    <property type="match status" value="1"/>
</dbReference>
<keyword evidence="7" id="KW-0325">Glycoprotein</keyword>
<dbReference type="SMART" id="SM01217">
    <property type="entry name" value="Fn3_like"/>
    <property type="match status" value="1"/>
</dbReference>
<dbReference type="InterPro" id="IPR002772">
    <property type="entry name" value="Glyco_hydro_3_C"/>
</dbReference>
<keyword evidence="8 11" id="KW-0119">Carbohydrate metabolism</keyword>
<evidence type="ECO:0000313" key="14">
    <source>
        <dbReference type="Proteomes" id="UP001610563"/>
    </source>
</evidence>
<proteinExistence type="inferred from homology"/>
<dbReference type="InterPro" id="IPR017853">
    <property type="entry name" value="GH"/>
</dbReference>
<dbReference type="EC" id="3.2.1.21" evidence="4 11"/>
<protein>
    <recommendedName>
        <fullName evidence="4 11">beta-glucosidase</fullName>
        <ecNumber evidence="4 11">3.2.1.21</ecNumber>
    </recommendedName>
</protein>
<comment type="similarity">
    <text evidence="3 11">Belongs to the glycosyl hydrolase 3 family.</text>
</comment>
<keyword evidence="5 11" id="KW-0378">Hydrolase</keyword>
<reference evidence="13 14" key="1">
    <citation type="submission" date="2024-07" db="EMBL/GenBank/DDBJ databases">
        <title>Section-level genome sequencing and comparative genomics of Aspergillus sections Usti and Cavernicolus.</title>
        <authorList>
            <consortium name="Lawrence Berkeley National Laboratory"/>
            <person name="Nybo J.L."/>
            <person name="Vesth T.C."/>
            <person name="Theobald S."/>
            <person name="Frisvad J.C."/>
            <person name="Larsen T.O."/>
            <person name="Kjaerboelling I."/>
            <person name="Rothschild-Mancinelli K."/>
            <person name="Lyhne E.K."/>
            <person name="Kogle M.E."/>
            <person name="Barry K."/>
            <person name="Clum A."/>
            <person name="Na H."/>
            <person name="Ledsgaard L."/>
            <person name="Lin J."/>
            <person name="Lipzen A."/>
            <person name="Kuo A."/>
            <person name="Riley R."/>
            <person name="Mondo S."/>
            <person name="Labutti K."/>
            <person name="Haridas S."/>
            <person name="Pangalinan J."/>
            <person name="Salamov A.A."/>
            <person name="Simmons B.A."/>
            <person name="Magnuson J.K."/>
            <person name="Chen J."/>
            <person name="Drula E."/>
            <person name="Henrissat B."/>
            <person name="Wiebenga A."/>
            <person name="Lubbers R.J."/>
            <person name="Gomes A.C."/>
            <person name="Makela M.R."/>
            <person name="Stajich J."/>
            <person name="Grigoriev I.V."/>
            <person name="Mortensen U.H."/>
            <person name="De Vries R.P."/>
            <person name="Baker S.E."/>
            <person name="Andersen M.R."/>
        </authorList>
    </citation>
    <scope>NUCLEOTIDE SEQUENCE [LARGE SCALE GENOMIC DNA]</scope>
    <source>
        <strain evidence="13 14">CBS 209.92</strain>
    </source>
</reference>
<dbReference type="SUPFAM" id="SSF51445">
    <property type="entry name" value="(Trans)glycosidases"/>
    <property type="match status" value="1"/>
</dbReference>
<evidence type="ECO:0000256" key="11">
    <source>
        <dbReference type="RuleBase" id="RU361161"/>
    </source>
</evidence>
<evidence type="ECO:0000313" key="13">
    <source>
        <dbReference type="EMBL" id="KAL2784682.1"/>
    </source>
</evidence>
<dbReference type="PROSITE" id="PS51820">
    <property type="entry name" value="PA14"/>
    <property type="match status" value="1"/>
</dbReference>
<evidence type="ECO:0000256" key="10">
    <source>
        <dbReference type="ARBA" id="ARBA00023326"/>
    </source>
</evidence>
<keyword evidence="14" id="KW-1185">Reference proteome</keyword>
<comment type="pathway">
    <text evidence="2 11">Glycan metabolism; cellulose degradation.</text>
</comment>
<dbReference type="InterPro" id="IPR036962">
    <property type="entry name" value="Glyco_hydro_3_N_sf"/>
</dbReference>
<dbReference type="InterPro" id="IPR001764">
    <property type="entry name" value="Glyco_hydro_3_N"/>
</dbReference>
<dbReference type="SUPFAM" id="SSF52279">
    <property type="entry name" value="Beta-D-glucan exohydrolase, C-terminal domain"/>
    <property type="match status" value="1"/>
</dbReference>
<evidence type="ECO:0000256" key="9">
    <source>
        <dbReference type="ARBA" id="ARBA00023295"/>
    </source>
</evidence>
<dbReference type="Gene3D" id="3.20.20.300">
    <property type="entry name" value="Glycoside hydrolase, family 3, N-terminal domain"/>
    <property type="match status" value="1"/>
</dbReference>
<gene>
    <name evidence="13" type="ORF">BJX66DRAFT_329820</name>
</gene>
<dbReference type="PANTHER" id="PTHR42715:SF3">
    <property type="entry name" value="BETA-GLUCOSIDASE B-RELATED"/>
    <property type="match status" value="1"/>
</dbReference>
<accession>A0ABR4FN87</accession>
<keyword evidence="6" id="KW-0136">Cellulose degradation</keyword>
<evidence type="ECO:0000259" key="12">
    <source>
        <dbReference type="PROSITE" id="PS51820"/>
    </source>
</evidence>
<dbReference type="GO" id="GO:0016787">
    <property type="term" value="F:hydrolase activity"/>
    <property type="evidence" value="ECO:0007669"/>
    <property type="project" value="UniProtKB-KW"/>
</dbReference>
<dbReference type="InterPro" id="IPR013783">
    <property type="entry name" value="Ig-like_fold"/>
</dbReference>
<dbReference type="Pfam" id="PF14310">
    <property type="entry name" value="Fn3-like"/>
    <property type="match status" value="1"/>
</dbReference>
<dbReference type="PRINTS" id="PR00133">
    <property type="entry name" value="GLHYDRLASE3"/>
</dbReference>
<evidence type="ECO:0000256" key="1">
    <source>
        <dbReference type="ARBA" id="ARBA00000448"/>
    </source>
</evidence>
<dbReference type="PANTHER" id="PTHR42715">
    <property type="entry name" value="BETA-GLUCOSIDASE"/>
    <property type="match status" value="1"/>
</dbReference>
<keyword evidence="10 11" id="KW-0624">Polysaccharide degradation</keyword>
<keyword evidence="9 11" id="KW-0326">Glycosidase</keyword>
<evidence type="ECO:0000256" key="7">
    <source>
        <dbReference type="ARBA" id="ARBA00023180"/>
    </source>
</evidence>
<dbReference type="InterPro" id="IPR019800">
    <property type="entry name" value="Glyco_hydro_3_AS"/>
</dbReference>
<dbReference type="EMBL" id="JBFTWV010000171">
    <property type="protein sequence ID" value="KAL2784682.1"/>
    <property type="molecule type" value="Genomic_DNA"/>
</dbReference>
<dbReference type="Gene3D" id="3.40.50.1700">
    <property type="entry name" value="Glycoside hydrolase family 3 C-terminal domain"/>
    <property type="match status" value="2"/>
</dbReference>
<evidence type="ECO:0000256" key="4">
    <source>
        <dbReference type="ARBA" id="ARBA00012744"/>
    </source>
</evidence>
<dbReference type="InterPro" id="IPR036881">
    <property type="entry name" value="Glyco_hydro_3_C_sf"/>
</dbReference>
<evidence type="ECO:0000256" key="3">
    <source>
        <dbReference type="ARBA" id="ARBA00005336"/>
    </source>
</evidence>
<evidence type="ECO:0000256" key="6">
    <source>
        <dbReference type="ARBA" id="ARBA00023001"/>
    </source>
</evidence>
<evidence type="ECO:0000256" key="2">
    <source>
        <dbReference type="ARBA" id="ARBA00004987"/>
    </source>
</evidence>
<comment type="catalytic activity">
    <reaction evidence="1 11">
        <text>Hydrolysis of terminal, non-reducing beta-D-glucosyl residues with release of beta-D-glucose.</text>
        <dbReference type="EC" id="3.2.1.21"/>
    </reaction>
</comment>
<dbReference type="Pfam" id="PF00933">
    <property type="entry name" value="Glyco_hydro_3"/>
    <property type="match status" value="1"/>
</dbReference>
<dbReference type="Proteomes" id="UP001610563">
    <property type="component" value="Unassembled WGS sequence"/>
</dbReference>
<sequence length="778" mass="83303">MVSQIDIEALLGSLSLEEKISLLSGQGPFETCSIPGGVPSVKVSDGPNGARGAGFVGTVRAACFPAAICLAATFDTELARRVGEALGEDAESKGVRCLLAPTVCNHRHPLGGRNFESFSEDPLLTGTLASQVIQGIQSRGISATIKHFVGNEQETERQRVNTIISERALREIYLRPFEIAVKEARSWAVMTAQYLLNTVLRGDWNWDGLVMSDWGGTNSSAGSINAGVELEMPGPGRHRTVSAVMEDIDKGRVSESTIDERDSFQKAEQEIDKAEHRQLIREVGGRGAVLLKNDGILPLSKAKVSGKRVALVGFAKTTLAHGGGSAAVKAFYRVTPWTPCKKRMEVPHNSSAKGAHTDRFLPPVTSDSQIGRLVGLDGNPGWTQLVHDAVTQEQVIRLSSSSLTPLQSGPHYFGTSGIGPTQSFVDGNLVYEQPGHTADEMGFIFGLQAEGLAKCSLVAGTVYRVRMIRTVPGAAAAGLKILTGRPGFRIGMAVAAEHDADLLTEAINVARDADYAIVFTGHTEQWETEGQDQASFNLPMNGSQDALVAAVAAVNPNTVVVNSTGVPVALPWINSVAAVVQAWFGGQEAGASMADVLTGAVNPEGHLPVTFPRNIENAPAYGNFPGTYINGHPTVEYTEDIFDKVSFPFGHGLSYSTFEYDMLEPIENHQDRFSVRVRVENTSDLAEGTLVQIYAGSAALGSSYPVKNLVGFARVMLAPGQSLTVSVSVPMRHLACFDENINKWVVRAGNYLFTMGRSAADLIKATTVPIEKEVVYEL</sequence>
<evidence type="ECO:0000256" key="8">
    <source>
        <dbReference type="ARBA" id="ARBA00023277"/>
    </source>
</evidence>
<evidence type="ECO:0000256" key="5">
    <source>
        <dbReference type="ARBA" id="ARBA00022801"/>
    </source>
</evidence>